<keyword evidence="1" id="KW-0131">Cell cycle</keyword>
<dbReference type="STRING" id="655353.SAMN04488056_10778"/>
<gene>
    <name evidence="1" type="primary">cpoB</name>
    <name evidence="4" type="ORF">SAMN04488056_10778</name>
</gene>
<accession>A0A1I5HRI7</accession>
<dbReference type="Proteomes" id="UP000199236">
    <property type="component" value="Unassembled WGS sequence"/>
</dbReference>
<evidence type="ECO:0000256" key="2">
    <source>
        <dbReference type="PROSITE-ProRule" id="PRU00339"/>
    </source>
</evidence>
<feature type="repeat" description="TPR" evidence="2">
    <location>
        <begin position="250"/>
        <end position="283"/>
    </location>
</feature>
<keyword evidence="1" id="KW-0132">Cell division</keyword>
<comment type="subcellular location">
    <subcellularLocation>
        <location evidence="1">Periplasm</location>
    </subcellularLocation>
</comment>
<sequence length="337" mass="36738" precursor="true">MNRFLVAMVALVVGGSGTALASSQASQDELASRIGALETQVVEHGVPMPPMPIAPQPKRMQVAQSAASLAVRVDRLEEQMRQYNGQIEELNFRVRQLQEQLQRFQEDTEFRFQDLEGGKRPRRSSNNRPQPSNPAPQQFDQLGSPPQSLGSLSQDPAPQNNDFGSSNLIGQAPSGNGSAPIDLSSMLGGGGVSQPANNGAFGASSAGGLTGDPNSDYDVAYGYMLQSDYVAAEQAFQQFVGAYSQDRRLPDGYYWLGEAKFQQGKYRDAIQVFLDAYSKYPSAQKAPDMLLRTGMSLRQINERDAACATYEELLQKFPNASSAIRQRVRAEIQSAKC</sequence>
<dbReference type="InterPro" id="IPR019734">
    <property type="entry name" value="TPR_rpt"/>
</dbReference>
<dbReference type="InterPro" id="IPR011990">
    <property type="entry name" value="TPR-like_helical_dom_sf"/>
</dbReference>
<dbReference type="InterPro" id="IPR034706">
    <property type="entry name" value="CpoB"/>
</dbReference>
<feature type="region of interest" description="Disordered" evidence="3">
    <location>
        <begin position="109"/>
        <end position="190"/>
    </location>
</feature>
<feature type="compositionally biased region" description="Polar residues" evidence="3">
    <location>
        <begin position="156"/>
        <end position="177"/>
    </location>
</feature>
<proteinExistence type="inferred from homology"/>
<feature type="chain" id="PRO_5011802335" description="Cell division coordinator CpoB" evidence="1">
    <location>
        <begin position="22"/>
        <end position="337"/>
    </location>
</feature>
<dbReference type="EMBL" id="FOVR01000007">
    <property type="protein sequence ID" value="SFO50759.1"/>
    <property type="molecule type" value="Genomic_DNA"/>
</dbReference>
<dbReference type="AlphaFoldDB" id="A0A1I5HRI7"/>
<feature type="compositionally biased region" description="Low complexity" evidence="3">
    <location>
        <begin position="126"/>
        <end position="154"/>
    </location>
</feature>
<keyword evidence="5" id="KW-1185">Reference proteome</keyword>
<comment type="similarity">
    <text evidence="1">Belongs to the CpoB family.</text>
</comment>
<name>A0A1I5HRI7_9HYPH</name>
<dbReference type="InterPro" id="IPR014162">
    <property type="entry name" value="CpoB_C"/>
</dbReference>
<dbReference type="PROSITE" id="PS50005">
    <property type="entry name" value="TPR"/>
    <property type="match status" value="1"/>
</dbReference>
<reference evidence="4 5" key="1">
    <citation type="submission" date="2016-10" db="EMBL/GenBank/DDBJ databases">
        <authorList>
            <person name="de Groot N.N."/>
        </authorList>
    </citation>
    <scope>NUCLEOTIDE SEQUENCE [LARGE SCALE GENOMIC DNA]</scope>
    <source>
        <strain evidence="4 5">CGMCC 1.9157</strain>
    </source>
</reference>
<dbReference type="HAMAP" id="MF_02066">
    <property type="entry name" value="CpoB"/>
    <property type="match status" value="1"/>
</dbReference>
<dbReference type="Pfam" id="PF13432">
    <property type="entry name" value="TPR_16"/>
    <property type="match status" value="1"/>
</dbReference>
<organism evidence="4 5">
    <name type="scientific">Cohaesibacter marisflavi</name>
    <dbReference type="NCBI Taxonomy" id="655353"/>
    <lineage>
        <taxon>Bacteria</taxon>
        <taxon>Pseudomonadati</taxon>
        <taxon>Pseudomonadota</taxon>
        <taxon>Alphaproteobacteria</taxon>
        <taxon>Hyphomicrobiales</taxon>
        <taxon>Cohaesibacteraceae</taxon>
    </lineage>
</organism>
<dbReference type="RefSeq" id="WP_175528073.1">
    <property type="nucleotide sequence ID" value="NZ_FOVR01000007.1"/>
</dbReference>
<keyword evidence="1" id="KW-0175">Coiled coil</keyword>
<dbReference type="GO" id="GO:0043093">
    <property type="term" value="P:FtsZ-dependent cytokinesis"/>
    <property type="evidence" value="ECO:0007669"/>
    <property type="project" value="UniProtKB-UniRule"/>
</dbReference>
<evidence type="ECO:0000256" key="1">
    <source>
        <dbReference type="HAMAP-Rule" id="MF_02066"/>
    </source>
</evidence>
<keyword evidence="1" id="KW-0574">Periplasm</keyword>
<dbReference type="NCBIfam" id="TIGR02795">
    <property type="entry name" value="tol_pal_ybgF"/>
    <property type="match status" value="1"/>
</dbReference>
<keyword evidence="1" id="KW-0732">Signal</keyword>
<dbReference type="Pfam" id="PF13174">
    <property type="entry name" value="TPR_6"/>
    <property type="match status" value="1"/>
</dbReference>
<evidence type="ECO:0000256" key="3">
    <source>
        <dbReference type="SAM" id="MobiDB-lite"/>
    </source>
</evidence>
<keyword evidence="2" id="KW-0802">TPR repeat</keyword>
<comment type="function">
    <text evidence="1">Mediates coordination of peptidoglycan synthesis and outer membrane constriction during cell division.</text>
</comment>
<evidence type="ECO:0000313" key="4">
    <source>
        <dbReference type="EMBL" id="SFO50759.1"/>
    </source>
</evidence>
<protein>
    <recommendedName>
        <fullName evidence="1">Cell division coordinator CpoB</fullName>
    </recommendedName>
</protein>
<feature type="coiled-coil region" evidence="1">
    <location>
        <begin position="66"/>
        <end position="107"/>
    </location>
</feature>
<dbReference type="Gene3D" id="1.25.40.10">
    <property type="entry name" value="Tetratricopeptide repeat domain"/>
    <property type="match status" value="1"/>
</dbReference>
<feature type="signal peptide" evidence="1">
    <location>
        <begin position="1"/>
        <end position="21"/>
    </location>
</feature>
<feature type="compositionally biased region" description="Basic and acidic residues" evidence="3">
    <location>
        <begin position="109"/>
        <end position="119"/>
    </location>
</feature>
<dbReference type="GO" id="GO:0030288">
    <property type="term" value="C:outer membrane-bounded periplasmic space"/>
    <property type="evidence" value="ECO:0007669"/>
    <property type="project" value="UniProtKB-UniRule"/>
</dbReference>
<evidence type="ECO:0000313" key="5">
    <source>
        <dbReference type="Proteomes" id="UP000199236"/>
    </source>
</evidence>
<dbReference type="SUPFAM" id="SSF48452">
    <property type="entry name" value="TPR-like"/>
    <property type="match status" value="1"/>
</dbReference>